<gene>
    <name evidence="1" type="ORF">V6N12_025603</name>
</gene>
<sequence length="110" mass="12205">MTRGSLCWLEVNRPLLDREIMPKDSPGPFRGATLPNAVNPVVESVIANSSSKNFYNKSKILAFNSKVLNPLKEVNGRNAIQGANGDKLPSSGRVIAFHLRRRVRQVFIMS</sequence>
<accession>A0ABR2CJF4</accession>
<keyword evidence="2" id="KW-1185">Reference proteome</keyword>
<name>A0ABR2CJF4_9ROSI</name>
<dbReference type="Proteomes" id="UP001472677">
    <property type="component" value="Unassembled WGS sequence"/>
</dbReference>
<organism evidence="1 2">
    <name type="scientific">Hibiscus sabdariffa</name>
    <name type="common">roselle</name>
    <dbReference type="NCBI Taxonomy" id="183260"/>
    <lineage>
        <taxon>Eukaryota</taxon>
        <taxon>Viridiplantae</taxon>
        <taxon>Streptophyta</taxon>
        <taxon>Embryophyta</taxon>
        <taxon>Tracheophyta</taxon>
        <taxon>Spermatophyta</taxon>
        <taxon>Magnoliopsida</taxon>
        <taxon>eudicotyledons</taxon>
        <taxon>Gunneridae</taxon>
        <taxon>Pentapetalae</taxon>
        <taxon>rosids</taxon>
        <taxon>malvids</taxon>
        <taxon>Malvales</taxon>
        <taxon>Malvaceae</taxon>
        <taxon>Malvoideae</taxon>
        <taxon>Hibiscus</taxon>
    </lineage>
</organism>
<reference evidence="1 2" key="1">
    <citation type="journal article" date="2024" name="G3 (Bethesda)">
        <title>Genome assembly of Hibiscus sabdariffa L. provides insights into metabolisms of medicinal natural products.</title>
        <authorList>
            <person name="Kim T."/>
        </authorList>
    </citation>
    <scope>NUCLEOTIDE SEQUENCE [LARGE SCALE GENOMIC DNA]</scope>
    <source>
        <strain evidence="1">TK-2024</strain>
        <tissue evidence="1">Old leaves</tissue>
    </source>
</reference>
<proteinExistence type="predicted"/>
<evidence type="ECO:0000313" key="2">
    <source>
        <dbReference type="Proteomes" id="UP001472677"/>
    </source>
</evidence>
<dbReference type="EMBL" id="JBBPBM010000051">
    <property type="protein sequence ID" value="KAK8519570.1"/>
    <property type="molecule type" value="Genomic_DNA"/>
</dbReference>
<evidence type="ECO:0000313" key="1">
    <source>
        <dbReference type="EMBL" id="KAK8519570.1"/>
    </source>
</evidence>
<comment type="caution">
    <text evidence="1">The sequence shown here is derived from an EMBL/GenBank/DDBJ whole genome shotgun (WGS) entry which is preliminary data.</text>
</comment>
<protein>
    <submittedName>
        <fullName evidence="1">Uncharacterized protein</fullName>
    </submittedName>
</protein>